<evidence type="ECO:0000259" key="14">
    <source>
        <dbReference type="Pfam" id="PF00852"/>
    </source>
</evidence>
<protein>
    <recommendedName>
        <fullName evidence="12">Fucosyltransferase</fullName>
        <ecNumber evidence="12">2.4.1.-</ecNumber>
    </recommendedName>
</protein>
<keyword evidence="17" id="KW-1185">Reference proteome</keyword>
<evidence type="ECO:0000256" key="13">
    <source>
        <dbReference type="SAM" id="MobiDB-lite"/>
    </source>
</evidence>
<evidence type="ECO:0000313" key="16">
    <source>
        <dbReference type="EMBL" id="OXA59750.1"/>
    </source>
</evidence>
<keyword evidence="8 12" id="KW-1133">Transmembrane helix</keyword>
<evidence type="ECO:0000256" key="12">
    <source>
        <dbReference type="RuleBase" id="RU003832"/>
    </source>
</evidence>
<keyword evidence="11" id="KW-0325">Glycoprotein</keyword>
<feature type="region of interest" description="Disordered" evidence="13">
    <location>
        <begin position="220"/>
        <end position="254"/>
    </location>
</feature>
<proteinExistence type="inferred from homology"/>
<evidence type="ECO:0000256" key="6">
    <source>
        <dbReference type="ARBA" id="ARBA00022692"/>
    </source>
</evidence>
<dbReference type="InterPro" id="IPR031481">
    <property type="entry name" value="Glyco_tran_10_N"/>
</dbReference>
<dbReference type="PANTHER" id="PTHR48438:SF1">
    <property type="entry name" value="ALPHA-(1,3)-FUCOSYLTRANSFERASE C-RELATED"/>
    <property type="match status" value="1"/>
</dbReference>
<accession>A0A226ER62</accession>
<keyword evidence="10 12" id="KW-0472">Membrane</keyword>
<sequence>MGCCSGVSRHRASPTTSSVMLRRLRRLRVSAIFYTCGGLCAILLLVNFNEDVKRLLQQSSTSGGPHLSPSGPAAGSLQLQTSPLHLAQYAAFTHRKFPQDKPHHQFLGEDGAVPQNSVDENVISLNAKVRKRNPPNKEGGIAGDSSSSDSPLFETGEDKPWYMWSGTRFPSLSSGVLSTSVDEARLWYEDNLNNDRILEQLMFWIDDPVNNPNATLWYDSSSSSDTTLSTSNPTVEKSNSNTGRGGGGSSSSSLNRLVKTTAEDDDILANVAISTGSVQITSGSMKTVGSNETSFGGRFPGEQRRGKLKTILLYYGLGMSWGSHITSGRSVFLQQKCPVNSCRLTGNRAHLAKADIVLFKDVFMNPKVKRNPHQLWIMYMLECPLNTQNFVDKNVFNLTATYRHDSDIVTPYEKWVYYDENVKTLQQGVNYAEGKNKKVAWFVSNCVAKNNRLDYARELSKYIEVDIYGACGTHSCSRANAKQCFELLAKNYKFYLAFENSNCRDYISEKFFVNGLGNNVLPIVMGAHPNDYKRVAPDKSYIHVDDFASPKELAEYLYLLDKNNELYNEYFQWKGTGEFINTHFFCRLCTMAHYADKSERKPRHYKDFNKWWRGPNVCTRRSWRGQPDIFSPQYYERPTMDN</sequence>
<evidence type="ECO:0000256" key="11">
    <source>
        <dbReference type="ARBA" id="ARBA00023180"/>
    </source>
</evidence>
<dbReference type="Pfam" id="PF17039">
    <property type="entry name" value="Glyco_tran_10_N"/>
    <property type="match status" value="1"/>
</dbReference>
<evidence type="ECO:0000256" key="1">
    <source>
        <dbReference type="ARBA" id="ARBA00004447"/>
    </source>
</evidence>
<dbReference type="Proteomes" id="UP000198287">
    <property type="component" value="Unassembled WGS sequence"/>
</dbReference>
<comment type="caution">
    <text evidence="16">The sequence shown here is derived from an EMBL/GenBank/DDBJ whole genome shotgun (WGS) entry which is preliminary data.</text>
</comment>
<dbReference type="GO" id="GO:0008417">
    <property type="term" value="F:fucosyltransferase activity"/>
    <property type="evidence" value="ECO:0007669"/>
    <property type="project" value="InterPro"/>
</dbReference>
<keyword evidence="4 12" id="KW-0328">Glycosyltransferase</keyword>
<dbReference type="InterPro" id="IPR001503">
    <property type="entry name" value="Glyco_trans_10"/>
</dbReference>
<dbReference type="EC" id="2.4.1.-" evidence="12"/>
<dbReference type="GO" id="GO:0032580">
    <property type="term" value="C:Golgi cisterna membrane"/>
    <property type="evidence" value="ECO:0007669"/>
    <property type="project" value="UniProtKB-SubCell"/>
</dbReference>
<comment type="subcellular location">
    <subcellularLocation>
        <location evidence="1 12">Golgi apparatus</location>
        <location evidence="1 12">Golgi stack membrane</location>
        <topology evidence="1 12">Single-pass type II membrane protein</topology>
    </subcellularLocation>
</comment>
<dbReference type="Gene3D" id="3.40.50.11660">
    <property type="entry name" value="Glycosyl transferase family 10, C-terminal domain"/>
    <property type="match status" value="1"/>
</dbReference>
<evidence type="ECO:0000256" key="3">
    <source>
        <dbReference type="ARBA" id="ARBA00008919"/>
    </source>
</evidence>
<comment type="pathway">
    <text evidence="2">Protein modification; protein glycosylation.</text>
</comment>
<dbReference type="Pfam" id="PF00852">
    <property type="entry name" value="Glyco_transf_10"/>
    <property type="match status" value="1"/>
</dbReference>
<dbReference type="AlphaFoldDB" id="A0A226ER62"/>
<dbReference type="InterPro" id="IPR038577">
    <property type="entry name" value="GT10-like_C_sf"/>
</dbReference>
<dbReference type="OrthoDB" id="427096at2759"/>
<feature type="domain" description="Fucosyltransferase N-terminal" evidence="15">
    <location>
        <begin position="309"/>
        <end position="412"/>
    </location>
</feature>
<feature type="region of interest" description="Disordered" evidence="13">
    <location>
        <begin position="129"/>
        <end position="154"/>
    </location>
</feature>
<evidence type="ECO:0000313" key="17">
    <source>
        <dbReference type="Proteomes" id="UP000198287"/>
    </source>
</evidence>
<feature type="domain" description="Fucosyltransferase C-terminal" evidence="14">
    <location>
        <begin position="433"/>
        <end position="611"/>
    </location>
</feature>
<evidence type="ECO:0000256" key="9">
    <source>
        <dbReference type="ARBA" id="ARBA00023034"/>
    </source>
</evidence>
<evidence type="ECO:0000256" key="4">
    <source>
        <dbReference type="ARBA" id="ARBA00022676"/>
    </source>
</evidence>
<keyword evidence="6 12" id="KW-0812">Transmembrane</keyword>
<dbReference type="PANTHER" id="PTHR48438">
    <property type="entry name" value="ALPHA-(1,3)-FUCOSYLTRANSFERASE C-RELATED"/>
    <property type="match status" value="1"/>
</dbReference>
<evidence type="ECO:0000256" key="7">
    <source>
        <dbReference type="ARBA" id="ARBA00022968"/>
    </source>
</evidence>
<name>A0A226ER62_FOLCA</name>
<evidence type="ECO:0000259" key="15">
    <source>
        <dbReference type="Pfam" id="PF17039"/>
    </source>
</evidence>
<reference evidence="16 17" key="1">
    <citation type="submission" date="2015-12" db="EMBL/GenBank/DDBJ databases">
        <title>The genome of Folsomia candida.</title>
        <authorList>
            <person name="Faddeeva A."/>
            <person name="Derks M.F."/>
            <person name="Anvar Y."/>
            <person name="Smit S."/>
            <person name="Van Straalen N."/>
            <person name="Roelofs D."/>
        </authorList>
    </citation>
    <scope>NUCLEOTIDE SEQUENCE [LARGE SCALE GENOMIC DNA]</scope>
    <source>
        <strain evidence="16 17">VU population</strain>
        <tissue evidence="16">Whole body</tissue>
    </source>
</reference>
<dbReference type="EMBL" id="LNIX01000002">
    <property type="protein sequence ID" value="OXA59750.1"/>
    <property type="molecule type" value="Genomic_DNA"/>
</dbReference>
<feature type="compositionally biased region" description="Low complexity" evidence="13">
    <location>
        <begin position="220"/>
        <end position="231"/>
    </location>
</feature>
<feature type="transmembrane region" description="Helical" evidence="12">
    <location>
        <begin position="27"/>
        <end position="48"/>
    </location>
</feature>
<dbReference type="InterPro" id="IPR055270">
    <property type="entry name" value="Glyco_tran_10_C"/>
</dbReference>
<keyword evidence="7" id="KW-0735">Signal-anchor</keyword>
<evidence type="ECO:0000256" key="8">
    <source>
        <dbReference type="ARBA" id="ARBA00022989"/>
    </source>
</evidence>
<organism evidence="16 17">
    <name type="scientific">Folsomia candida</name>
    <name type="common">Springtail</name>
    <dbReference type="NCBI Taxonomy" id="158441"/>
    <lineage>
        <taxon>Eukaryota</taxon>
        <taxon>Metazoa</taxon>
        <taxon>Ecdysozoa</taxon>
        <taxon>Arthropoda</taxon>
        <taxon>Hexapoda</taxon>
        <taxon>Collembola</taxon>
        <taxon>Entomobryomorpha</taxon>
        <taxon>Isotomoidea</taxon>
        <taxon>Isotomidae</taxon>
        <taxon>Proisotominae</taxon>
        <taxon>Folsomia</taxon>
    </lineage>
</organism>
<evidence type="ECO:0000256" key="5">
    <source>
        <dbReference type="ARBA" id="ARBA00022679"/>
    </source>
</evidence>
<comment type="similarity">
    <text evidence="3 12">Belongs to the glycosyltransferase 10 family.</text>
</comment>
<dbReference type="FunFam" id="3.40.50.11660:FF:000004">
    <property type="entry name" value="Glycoprotein 3-alpha-L-fucosyltransferase A"/>
    <property type="match status" value="1"/>
</dbReference>
<dbReference type="SUPFAM" id="SSF53756">
    <property type="entry name" value="UDP-Glycosyltransferase/glycogen phosphorylase"/>
    <property type="match status" value="1"/>
</dbReference>
<dbReference type="STRING" id="158441.A0A226ER62"/>
<dbReference type="UniPathway" id="UPA00378"/>
<keyword evidence="5 12" id="KW-0808">Transferase</keyword>
<gene>
    <name evidence="16" type="ORF">Fcan01_06319</name>
</gene>
<evidence type="ECO:0000256" key="10">
    <source>
        <dbReference type="ARBA" id="ARBA00023136"/>
    </source>
</evidence>
<evidence type="ECO:0000256" key="2">
    <source>
        <dbReference type="ARBA" id="ARBA00004922"/>
    </source>
</evidence>
<keyword evidence="9 12" id="KW-0333">Golgi apparatus</keyword>